<dbReference type="AlphaFoldDB" id="A0AAW0DE18"/>
<name>A0AAW0DE18_9AGAR</name>
<reference evidence="2 3" key="1">
    <citation type="submission" date="2024-01" db="EMBL/GenBank/DDBJ databases">
        <title>A draft genome for a cacao thread blight-causing isolate of Paramarasmius palmivorus.</title>
        <authorList>
            <person name="Baruah I.K."/>
            <person name="Bukari Y."/>
            <person name="Amoako-Attah I."/>
            <person name="Meinhardt L.W."/>
            <person name="Bailey B.A."/>
            <person name="Cohen S.P."/>
        </authorList>
    </citation>
    <scope>NUCLEOTIDE SEQUENCE [LARGE SCALE GENOMIC DNA]</scope>
    <source>
        <strain evidence="2 3">GH-12</strain>
    </source>
</reference>
<gene>
    <name evidence="2" type="ORF">VNI00_005501</name>
</gene>
<sequence>MPEPIKLEKLQRLARASDPKVLKHIRDMLNGPVPTERDPQCIVFSRCTEAVEALEAYASYLVPCYYGRHKQATVLPGQDEAGTWVLLWKWFLLLEVWSPSFGGISTAPEIMRGVIWYNRVIQAIFHLIFVLVHHHADSPLTRLISCSESFIRFCTQVLFGALTVEHTILSPVVAVMVHSFWKSEVYDAASLPQLIDTIIQESPNIDFYAVAMKRFMSRLGSRSILSHVLELHALGVVLLQLYSLDKAKLLLMCAPRWFARCASSVMKCLRQQTEDGTAVSLDLNTEIVGKLLILCFRFLRDVASRGGSSGWVLIALNAGLFDALSSVKLFLKVEILRSRLTPIWTHRKDMISEADGLLHSMLPHLLTPSVLRAIRRDIARFGDRDLMVLPSWTQWMGVGKLVMEIYGGYKRSTYRRATMHRCSYSNCPMQDVHNPIPISEAVHSVDVDDLDGVLPEEVAVHGSKVEIRLTSDCLGGIQVPSDAPGCYGVKEEDASAVEERRQVSSPYLRSNYIREESCEANSAGGQESVEDGGLSKSSEQENGIGASAGIKGGDSSKLSEDSSNFTEGGGQEAIVGGDSNDSARSGPDAVDGGELSESKEHMELVAYPNYVEGAISPRIVVNFARLRIGEVIVIDAKRFNKNAVVYGVHSNLHCDKGFIRHYVQDLLCRREVQLAELRAEINEEHYIVFNFSQELDVLCLMSADELPEDVLQYRPKPPNNCGENDLVVVLCEKQSLVLWMWHGPLLDSDVVVTDYQPEDTT</sequence>
<feature type="region of interest" description="Disordered" evidence="1">
    <location>
        <begin position="518"/>
        <end position="594"/>
    </location>
</feature>
<dbReference type="Proteomes" id="UP001383192">
    <property type="component" value="Unassembled WGS sequence"/>
</dbReference>
<proteinExistence type="predicted"/>
<comment type="caution">
    <text evidence="2">The sequence shown here is derived from an EMBL/GenBank/DDBJ whole genome shotgun (WGS) entry which is preliminary data.</text>
</comment>
<protein>
    <submittedName>
        <fullName evidence="2">Uncharacterized protein</fullName>
    </submittedName>
</protein>
<evidence type="ECO:0000256" key="1">
    <source>
        <dbReference type="SAM" id="MobiDB-lite"/>
    </source>
</evidence>
<keyword evidence="3" id="KW-1185">Reference proteome</keyword>
<organism evidence="2 3">
    <name type="scientific">Paramarasmius palmivorus</name>
    <dbReference type="NCBI Taxonomy" id="297713"/>
    <lineage>
        <taxon>Eukaryota</taxon>
        <taxon>Fungi</taxon>
        <taxon>Dikarya</taxon>
        <taxon>Basidiomycota</taxon>
        <taxon>Agaricomycotina</taxon>
        <taxon>Agaricomycetes</taxon>
        <taxon>Agaricomycetidae</taxon>
        <taxon>Agaricales</taxon>
        <taxon>Marasmiineae</taxon>
        <taxon>Marasmiaceae</taxon>
        <taxon>Paramarasmius</taxon>
    </lineage>
</organism>
<evidence type="ECO:0000313" key="2">
    <source>
        <dbReference type="EMBL" id="KAK7049470.1"/>
    </source>
</evidence>
<dbReference type="EMBL" id="JAYKXP010000016">
    <property type="protein sequence ID" value="KAK7049470.1"/>
    <property type="molecule type" value="Genomic_DNA"/>
</dbReference>
<evidence type="ECO:0000313" key="3">
    <source>
        <dbReference type="Proteomes" id="UP001383192"/>
    </source>
</evidence>
<accession>A0AAW0DE18</accession>